<dbReference type="PANTHER" id="PTHR43174:SF3">
    <property type="entry name" value="UDP-N-ACETYLGLUCOSAMINE 2-EPIMERASE"/>
    <property type="match status" value="1"/>
</dbReference>
<dbReference type="RefSeq" id="WP_193150962.1">
    <property type="nucleotide sequence ID" value="NZ_CP041235.1"/>
</dbReference>
<dbReference type="PANTHER" id="PTHR43174">
    <property type="entry name" value="UDP-N-ACETYLGLUCOSAMINE 2-EPIMERASE"/>
    <property type="match status" value="1"/>
</dbReference>
<organism evidence="2 3">
    <name type="scientific">Sulfurimonas sediminis</name>
    <dbReference type="NCBI Taxonomy" id="2590020"/>
    <lineage>
        <taxon>Bacteria</taxon>
        <taxon>Pseudomonadati</taxon>
        <taxon>Campylobacterota</taxon>
        <taxon>Epsilonproteobacteria</taxon>
        <taxon>Campylobacterales</taxon>
        <taxon>Sulfurimonadaceae</taxon>
        <taxon>Sulfurimonas</taxon>
    </lineage>
</organism>
<reference evidence="2 3" key="1">
    <citation type="submission" date="2019-06" db="EMBL/GenBank/DDBJ databases">
        <title>Sulfurimonas gotlandica sp. nov., a chemoautotrophic and psychrotolerant epsilonproteobacterium isolated from a pelagic redoxcline, and an emended description of the genus Sulfurimonas.</title>
        <authorList>
            <person name="Wang S."/>
            <person name="Jiang L."/>
            <person name="Shao Z."/>
        </authorList>
    </citation>
    <scope>NUCLEOTIDE SEQUENCE [LARGE SCALE GENOMIC DNA]</scope>
    <source>
        <strain evidence="2 3">S2-6</strain>
    </source>
</reference>
<dbReference type="NCBIfam" id="TIGR03568">
    <property type="entry name" value="NeuC_NnaA"/>
    <property type="match status" value="1"/>
</dbReference>
<dbReference type="GO" id="GO:0004553">
    <property type="term" value="F:hydrolase activity, hydrolyzing O-glycosyl compounds"/>
    <property type="evidence" value="ECO:0007669"/>
    <property type="project" value="InterPro"/>
</dbReference>
<dbReference type="Gene3D" id="3.40.50.2000">
    <property type="entry name" value="Glycogen Phosphorylase B"/>
    <property type="match status" value="2"/>
</dbReference>
<dbReference type="SUPFAM" id="SSF53756">
    <property type="entry name" value="UDP-Glycosyltransferase/glycogen phosphorylase"/>
    <property type="match status" value="1"/>
</dbReference>
<dbReference type="KEGG" id="ssei:FJR45_00980"/>
<gene>
    <name evidence="2" type="primary">neuC</name>
    <name evidence="2" type="ORF">FJR45_00980</name>
</gene>
<protein>
    <submittedName>
        <fullName evidence="2">UDP-N-acetylglucosamine 2-epimerase (Hydrolyzing)</fullName>
        <ecNumber evidence="2">3.2.1.183</ecNumber>
    </submittedName>
</protein>
<dbReference type="EC" id="3.2.1.183" evidence="2"/>
<dbReference type="Pfam" id="PF02350">
    <property type="entry name" value="Epimerase_2"/>
    <property type="match status" value="1"/>
</dbReference>
<evidence type="ECO:0000259" key="1">
    <source>
        <dbReference type="Pfam" id="PF02350"/>
    </source>
</evidence>
<dbReference type="EMBL" id="CP041235">
    <property type="protein sequence ID" value="QOP42604.1"/>
    <property type="molecule type" value="Genomic_DNA"/>
</dbReference>
<proteinExistence type="predicted"/>
<name>A0A7M1AYS5_9BACT</name>
<evidence type="ECO:0000313" key="2">
    <source>
        <dbReference type="EMBL" id="QOP42604.1"/>
    </source>
</evidence>
<dbReference type="InterPro" id="IPR020004">
    <property type="entry name" value="UDP-GlcNAc_Epase"/>
</dbReference>
<dbReference type="GO" id="GO:0006047">
    <property type="term" value="P:UDP-N-acetylglucosamine metabolic process"/>
    <property type="evidence" value="ECO:0007669"/>
    <property type="project" value="InterPro"/>
</dbReference>
<dbReference type="InterPro" id="IPR029767">
    <property type="entry name" value="WecB-like"/>
</dbReference>
<keyword evidence="3" id="KW-1185">Reference proteome</keyword>
<keyword evidence="2" id="KW-0326">Glycosidase</keyword>
<sequence>MKKRKIAVITTTRAEYGLLKPLMQEIQQDDALILQLIVSGTHVSKEYGETFKEIEKDFSIDAKVPFTCNEDAKEELSCAMAQLQCEMTHTLTTLGPDIVVILGDRYEILSCALAAFMLCIPIAHIHGGEITEGAIDDSLRHSVTKLAALHFTSTEVYKKRVIQLGEEPQRVFNVGSLGVENIKKMQLLSKKAFEKSINFTLGKKNLLVTFHPQTLSELSPAQQFQSVLEALANFKDIKIIFTKANADAGGKIINTMIDNYVQQNREKAIAFHSLGQLRYFSAIKYVDAVVGNSSSGILEVPSFHKTTVNIGERQKGRVQAKSIINCSIDTQEISYSIQKIYDSDWQKQLQNIHNPYEGTQTADSIKKTLATVLLDQLKYKIFYDIKV</sequence>
<keyword evidence="2" id="KW-0378">Hydrolase</keyword>
<dbReference type="InterPro" id="IPR003331">
    <property type="entry name" value="UDP_GlcNAc_Epimerase_2_dom"/>
</dbReference>
<feature type="domain" description="UDP-N-acetylglucosamine 2-epimerase" evidence="1">
    <location>
        <begin position="24"/>
        <end position="369"/>
    </location>
</feature>
<dbReference type="AlphaFoldDB" id="A0A7M1AYS5"/>
<evidence type="ECO:0000313" key="3">
    <source>
        <dbReference type="Proteomes" id="UP000593719"/>
    </source>
</evidence>
<dbReference type="CDD" id="cd03786">
    <property type="entry name" value="GTB_UDP-GlcNAc_2-Epimerase"/>
    <property type="match status" value="1"/>
</dbReference>
<dbReference type="Proteomes" id="UP000593719">
    <property type="component" value="Chromosome"/>
</dbReference>
<accession>A0A7M1AYS5</accession>